<accession>A0ABU2LDR8</accession>
<comment type="caution">
    <text evidence="1">The sequence shown here is derived from an EMBL/GenBank/DDBJ whole genome shotgun (WGS) entry which is preliminary data.</text>
</comment>
<dbReference type="EMBL" id="JAVREN010000045">
    <property type="protein sequence ID" value="MDT0309729.1"/>
    <property type="molecule type" value="Genomic_DNA"/>
</dbReference>
<reference evidence="2" key="1">
    <citation type="submission" date="2023-07" db="EMBL/GenBank/DDBJ databases">
        <title>30 novel species of actinomycetes from the DSMZ collection.</title>
        <authorList>
            <person name="Nouioui I."/>
        </authorList>
    </citation>
    <scope>NUCLEOTIDE SEQUENCE [LARGE SCALE GENOMIC DNA]</scope>
    <source>
        <strain evidence="2">DSM 44917</strain>
    </source>
</reference>
<gene>
    <name evidence="1" type="ORF">RM780_22625</name>
</gene>
<protein>
    <recommendedName>
        <fullName evidence="3">Transposase</fullName>
    </recommendedName>
</protein>
<dbReference type="RefSeq" id="WP_311632692.1">
    <property type="nucleotide sequence ID" value="NZ_JAVREN010000045.1"/>
</dbReference>
<evidence type="ECO:0000313" key="2">
    <source>
        <dbReference type="Proteomes" id="UP001183388"/>
    </source>
</evidence>
<name>A0ABU2LDR8_9ACTN</name>
<keyword evidence="2" id="KW-1185">Reference proteome</keyword>
<evidence type="ECO:0008006" key="3">
    <source>
        <dbReference type="Google" id="ProtNLM"/>
    </source>
</evidence>
<organism evidence="1 2">
    <name type="scientific">Streptomyces boetiae</name>
    <dbReference type="NCBI Taxonomy" id="3075541"/>
    <lineage>
        <taxon>Bacteria</taxon>
        <taxon>Bacillati</taxon>
        <taxon>Actinomycetota</taxon>
        <taxon>Actinomycetes</taxon>
        <taxon>Kitasatosporales</taxon>
        <taxon>Streptomycetaceae</taxon>
        <taxon>Streptomyces</taxon>
    </lineage>
</organism>
<proteinExistence type="predicted"/>
<evidence type="ECO:0000313" key="1">
    <source>
        <dbReference type="EMBL" id="MDT0309729.1"/>
    </source>
</evidence>
<dbReference type="Proteomes" id="UP001183388">
    <property type="component" value="Unassembled WGS sequence"/>
</dbReference>
<sequence length="86" mass="9360">MVTEAVRAALEELARDAPHLLEGLIDEDWAGRYGRPVRLGGQPGSPTTRLKQAGTDALHLLTRLAGRSRGPRAEALRRIFPVRPPG</sequence>